<keyword evidence="1" id="KW-0406">Ion transport</keyword>
<dbReference type="OrthoDB" id="421226at2759"/>
<dbReference type="PANTHER" id="PTHR45651:SF56">
    <property type="entry name" value="CYCLIC NUCLEOTIDE-GATED ION CHANNEL 1-LIKE"/>
    <property type="match status" value="1"/>
</dbReference>
<dbReference type="PANTHER" id="PTHR45651">
    <property type="entry name" value="CYCLIC NUCLEOTIDE-GATED ION CHANNEL 15-RELATED-RELATED"/>
    <property type="match status" value="1"/>
</dbReference>
<organism evidence="3 4">
    <name type="scientific">Capsicum baccatum</name>
    <name type="common">Peruvian pepper</name>
    <dbReference type="NCBI Taxonomy" id="33114"/>
    <lineage>
        <taxon>Eukaryota</taxon>
        <taxon>Viridiplantae</taxon>
        <taxon>Streptophyta</taxon>
        <taxon>Embryophyta</taxon>
        <taxon>Tracheophyta</taxon>
        <taxon>Spermatophyta</taxon>
        <taxon>Magnoliopsida</taxon>
        <taxon>eudicotyledons</taxon>
        <taxon>Gunneridae</taxon>
        <taxon>Pentapetalae</taxon>
        <taxon>asterids</taxon>
        <taxon>lamiids</taxon>
        <taxon>Solanales</taxon>
        <taxon>Solanaceae</taxon>
        <taxon>Solanoideae</taxon>
        <taxon>Capsiceae</taxon>
        <taxon>Capsicum</taxon>
    </lineage>
</organism>
<protein>
    <submittedName>
        <fullName evidence="3">Uncharacterized protein</fullName>
    </submittedName>
</protein>
<gene>
    <name evidence="3" type="ORF">CQW23_28928</name>
</gene>
<dbReference type="AlphaFoldDB" id="A0A2G2VHW5"/>
<reference evidence="4" key="2">
    <citation type="journal article" date="2017" name="J. Anim. Genet.">
        <title>Multiple reference genome sequences of hot pepper reveal the massive evolution of plant disease resistance genes by retroduplication.</title>
        <authorList>
            <person name="Kim S."/>
            <person name="Park J."/>
            <person name="Yeom S.-I."/>
            <person name="Kim Y.-M."/>
            <person name="Seo E."/>
            <person name="Kim K.-T."/>
            <person name="Kim M.-S."/>
            <person name="Lee J.M."/>
            <person name="Cheong K."/>
            <person name="Shin H.-S."/>
            <person name="Kim S.-B."/>
            <person name="Han K."/>
            <person name="Lee J."/>
            <person name="Park M."/>
            <person name="Lee H.-A."/>
            <person name="Lee H.-Y."/>
            <person name="Lee Y."/>
            <person name="Oh S."/>
            <person name="Lee J.H."/>
            <person name="Choi E."/>
            <person name="Choi E."/>
            <person name="Lee S.E."/>
            <person name="Jeon J."/>
            <person name="Kim H."/>
            <person name="Choi G."/>
            <person name="Song H."/>
            <person name="Lee J."/>
            <person name="Lee S.-C."/>
            <person name="Kwon J.-K."/>
            <person name="Lee H.-Y."/>
            <person name="Koo N."/>
            <person name="Hong Y."/>
            <person name="Kim R.W."/>
            <person name="Kang W.-H."/>
            <person name="Huh J.H."/>
            <person name="Kang B.-C."/>
            <person name="Yang T.-J."/>
            <person name="Lee Y.-H."/>
            <person name="Bennetzen J.L."/>
            <person name="Choi D."/>
        </authorList>
    </citation>
    <scope>NUCLEOTIDE SEQUENCE [LARGE SCALE GENOMIC DNA]</scope>
    <source>
        <strain evidence="4">cv. PBC81</strain>
    </source>
</reference>
<feature type="transmembrane region" description="Helical" evidence="2">
    <location>
        <begin position="81"/>
        <end position="103"/>
    </location>
</feature>
<sequence length="126" mass="14493">MIPVAIDPLFLYIHIIDNKRKCIDLDRTLRIPISILRSVTDLFCVYHIILQFRTGFIAPSSRVFGRGELIEDPSLIAKRYFSSYLIIDILAVLPLPQIMIFIITPNMNRPITLVTKEQLDIVILAK</sequence>
<dbReference type="GO" id="GO:0034220">
    <property type="term" value="P:monoatomic ion transmembrane transport"/>
    <property type="evidence" value="ECO:0007669"/>
    <property type="project" value="UniProtKB-KW"/>
</dbReference>
<accession>A0A2G2VHW5</accession>
<keyword evidence="2" id="KW-1133">Transmembrane helix</keyword>
<proteinExistence type="predicted"/>
<dbReference type="Proteomes" id="UP000224567">
    <property type="component" value="Unassembled WGS sequence"/>
</dbReference>
<evidence type="ECO:0000313" key="4">
    <source>
        <dbReference type="Proteomes" id="UP000224567"/>
    </source>
</evidence>
<dbReference type="SUPFAM" id="SSF81324">
    <property type="entry name" value="Voltage-gated potassium channels"/>
    <property type="match status" value="1"/>
</dbReference>
<keyword evidence="1" id="KW-0407">Ion channel</keyword>
<keyword evidence="2" id="KW-0812">Transmembrane</keyword>
<name>A0A2G2VHW5_CAPBA</name>
<evidence type="ECO:0000256" key="1">
    <source>
        <dbReference type="ARBA" id="ARBA00023303"/>
    </source>
</evidence>
<reference evidence="3 4" key="1">
    <citation type="journal article" date="2017" name="Genome Biol.">
        <title>New reference genome sequences of hot pepper reveal the massive evolution of plant disease-resistance genes by retroduplication.</title>
        <authorList>
            <person name="Kim S."/>
            <person name="Park J."/>
            <person name="Yeom S.I."/>
            <person name="Kim Y.M."/>
            <person name="Seo E."/>
            <person name="Kim K.T."/>
            <person name="Kim M.S."/>
            <person name="Lee J.M."/>
            <person name="Cheong K."/>
            <person name="Shin H.S."/>
            <person name="Kim S.B."/>
            <person name="Han K."/>
            <person name="Lee J."/>
            <person name="Park M."/>
            <person name="Lee H.A."/>
            <person name="Lee H.Y."/>
            <person name="Lee Y."/>
            <person name="Oh S."/>
            <person name="Lee J.H."/>
            <person name="Choi E."/>
            <person name="Choi E."/>
            <person name="Lee S.E."/>
            <person name="Jeon J."/>
            <person name="Kim H."/>
            <person name="Choi G."/>
            <person name="Song H."/>
            <person name="Lee J."/>
            <person name="Lee S.C."/>
            <person name="Kwon J.K."/>
            <person name="Lee H.Y."/>
            <person name="Koo N."/>
            <person name="Hong Y."/>
            <person name="Kim R.W."/>
            <person name="Kang W.H."/>
            <person name="Huh J.H."/>
            <person name="Kang B.C."/>
            <person name="Yang T.J."/>
            <person name="Lee Y.H."/>
            <person name="Bennetzen J.L."/>
            <person name="Choi D."/>
        </authorList>
    </citation>
    <scope>NUCLEOTIDE SEQUENCE [LARGE SCALE GENOMIC DNA]</scope>
    <source>
        <strain evidence="4">cv. PBC81</strain>
    </source>
</reference>
<keyword evidence="4" id="KW-1185">Reference proteome</keyword>
<comment type="caution">
    <text evidence="3">The sequence shown here is derived from an EMBL/GenBank/DDBJ whole genome shotgun (WGS) entry which is preliminary data.</text>
</comment>
<dbReference type="EMBL" id="MLFT02000012">
    <property type="protein sequence ID" value="PHT32591.1"/>
    <property type="molecule type" value="Genomic_DNA"/>
</dbReference>
<keyword evidence="2" id="KW-0472">Membrane</keyword>
<dbReference type="GO" id="GO:0016020">
    <property type="term" value="C:membrane"/>
    <property type="evidence" value="ECO:0007669"/>
    <property type="project" value="UniProtKB-SubCell"/>
</dbReference>
<evidence type="ECO:0000256" key="2">
    <source>
        <dbReference type="SAM" id="Phobius"/>
    </source>
</evidence>
<evidence type="ECO:0000313" key="3">
    <source>
        <dbReference type="EMBL" id="PHT32591.1"/>
    </source>
</evidence>
<keyword evidence="1" id="KW-0813">Transport</keyword>